<dbReference type="NCBIfam" id="TIGR00121">
    <property type="entry name" value="birA_ligase"/>
    <property type="match status" value="1"/>
</dbReference>
<dbReference type="Proteomes" id="UP000254879">
    <property type="component" value="Unassembled WGS sequence"/>
</dbReference>
<dbReference type="InterPro" id="IPR003142">
    <property type="entry name" value="BPL_C"/>
</dbReference>
<feature type="domain" description="BPL/LPL catalytic" evidence="4">
    <location>
        <begin position="65"/>
        <end position="258"/>
    </location>
</feature>
<dbReference type="EC" id="6.3.4.15" evidence="3"/>
<dbReference type="PANTHER" id="PTHR12835:SF5">
    <property type="entry name" value="BIOTIN--PROTEIN LIGASE"/>
    <property type="match status" value="1"/>
</dbReference>
<feature type="binding site" evidence="3">
    <location>
        <position position="116"/>
    </location>
    <ligand>
        <name>biotin</name>
        <dbReference type="ChEBI" id="CHEBI:57586"/>
    </ligand>
</feature>
<evidence type="ECO:0000313" key="5">
    <source>
        <dbReference type="EMBL" id="STY42758.1"/>
    </source>
</evidence>
<dbReference type="InterPro" id="IPR030855">
    <property type="entry name" value="Bifunct_BirA"/>
</dbReference>
<dbReference type="AlphaFoldDB" id="A0A378M8R6"/>
<keyword evidence="3" id="KW-0804">Transcription</keyword>
<proteinExistence type="inferred from homology"/>
<dbReference type="InterPro" id="IPR036390">
    <property type="entry name" value="WH_DNA-bd_sf"/>
</dbReference>
<keyword evidence="2 3" id="KW-0092">Biotin</keyword>
<dbReference type="InterPro" id="IPR036388">
    <property type="entry name" value="WH-like_DNA-bd_sf"/>
</dbReference>
<evidence type="ECO:0000313" key="6">
    <source>
        <dbReference type="Proteomes" id="UP000254879"/>
    </source>
</evidence>
<comment type="function">
    <text evidence="3">Acts both as a biotin--[acetyl-CoA-carboxylase] ligase and a repressor.</text>
</comment>
<reference evidence="5 6" key="1">
    <citation type="submission" date="2018-06" db="EMBL/GenBank/DDBJ databases">
        <authorList>
            <consortium name="Pathogen Informatics"/>
            <person name="Doyle S."/>
        </authorList>
    </citation>
    <scope>NUCLEOTIDE SEQUENCE [LARGE SCALE GENOMIC DNA]</scope>
    <source>
        <strain evidence="6">NCTC 10815</strain>
    </source>
</reference>
<dbReference type="Gene3D" id="2.30.30.100">
    <property type="match status" value="1"/>
</dbReference>
<keyword evidence="3" id="KW-0067">ATP-binding</keyword>
<dbReference type="GO" id="GO:0004077">
    <property type="term" value="F:biotin--[biotin carboxyl-carrier protein] ligase activity"/>
    <property type="evidence" value="ECO:0007669"/>
    <property type="project" value="UniProtKB-UniRule"/>
</dbReference>
<comment type="similarity">
    <text evidence="3">Belongs to the biotin--protein ligase family.</text>
</comment>
<name>A0A378M8R6_LISGR</name>
<dbReference type="InterPro" id="IPR013196">
    <property type="entry name" value="HTH_11"/>
</dbReference>
<comment type="caution">
    <text evidence="3">Lacks conserved residue(s) required for the propagation of feature annotation.</text>
</comment>
<keyword evidence="1 3" id="KW-0436">Ligase</keyword>
<accession>A0A378M8R6</accession>
<dbReference type="InterPro" id="IPR004408">
    <property type="entry name" value="Biotin_CoA_COase_ligase"/>
</dbReference>
<keyword evidence="3" id="KW-0238">DNA-binding</keyword>
<keyword evidence="3" id="KW-0805">Transcription regulation</keyword>
<sequence>MKNRDRLLALFQAHENDFLSGQKIADHLNCSRTAIWKQMEQLRTEGFLIEAVRNKGYRLRASAEQYTRDALLLNLATTFMGKNLYFYETVGSTQLVAKKAVNDGAPEGTVIVGDQQETGKGRMNRNWDSQKGQGIWMSLIVKPDIPIAKAPQFTFIASLAIVEAIEKVTDLTPQIKWPNDIYIGKRKVCGVLTEMQAEADQIEALILGIGINVNQAAFPDEIKNKATSLRQETGETVSRTILFQAAMLYFEKYYQLYTEKGFEPIKLLWESKAIPFQSTMIASTLKGSIRGKVKGISDEGVLLMEDAQGVIHEIYSADIEFDKE</sequence>
<dbReference type="InterPro" id="IPR045864">
    <property type="entry name" value="aa-tRNA-synth_II/BPL/LPL"/>
</dbReference>
<dbReference type="GO" id="GO:0006355">
    <property type="term" value="P:regulation of DNA-templated transcription"/>
    <property type="evidence" value="ECO:0007669"/>
    <property type="project" value="UniProtKB-UniRule"/>
</dbReference>
<evidence type="ECO:0000259" key="4">
    <source>
        <dbReference type="PROSITE" id="PS51733"/>
    </source>
</evidence>
<keyword evidence="3" id="KW-0678">Repressor</keyword>
<dbReference type="Pfam" id="PF02237">
    <property type="entry name" value="BPL_C"/>
    <property type="match status" value="1"/>
</dbReference>
<dbReference type="GO" id="GO:0005737">
    <property type="term" value="C:cytoplasm"/>
    <property type="evidence" value="ECO:0007669"/>
    <property type="project" value="TreeGrafter"/>
</dbReference>
<gene>
    <name evidence="3 5" type="primary">birA</name>
    <name evidence="5" type="ORF">NCTC10815_00002</name>
</gene>
<comment type="catalytic activity">
    <reaction evidence="3">
        <text>biotin + L-lysyl-[protein] + ATP = N(6)-biotinyl-L-lysyl-[protein] + AMP + diphosphate + H(+)</text>
        <dbReference type="Rhea" id="RHEA:11756"/>
        <dbReference type="Rhea" id="RHEA-COMP:9752"/>
        <dbReference type="Rhea" id="RHEA-COMP:10505"/>
        <dbReference type="ChEBI" id="CHEBI:15378"/>
        <dbReference type="ChEBI" id="CHEBI:29969"/>
        <dbReference type="ChEBI" id="CHEBI:30616"/>
        <dbReference type="ChEBI" id="CHEBI:33019"/>
        <dbReference type="ChEBI" id="CHEBI:57586"/>
        <dbReference type="ChEBI" id="CHEBI:83144"/>
        <dbReference type="ChEBI" id="CHEBI:456215"/>
        <dbReference type="EC" id="6.3.4.15"/>
    </reaction>
</comment>
<dbReference type="RefSeq" id="WP_115345452.1">
    <property type="nucleotide sequence ID" value="NZ_UGPG01000001.1"/>
</dbReference>
<dbReference type="GO" id="GO:0016740">
    <property type="term" value="F:transferase activity"/>
    <property type="evidence" value="ECO:0007669"/>
    <property type="project" value="UniProtKB-ARBA"/>
</dbReference>
<dbReference type="PANTHER" id="PTHR12835">
    <property type="entry name" value="BIOTIN PROTEIN LIGASE"/>
    <property type="match status" value="1"/>
</dbReference>
<dbReference type="EMBL" id="UGPG01000001">
    <property type="protein sequence ID" value="STY42758.1"/>
    <property type="molecule type" value="Genomic_DNA"/>
</dbReference>
<evidence type="ECO:0000256" key="2">
    <source>
        <dbReference type="ARBA" id="ARBA00023267"/>
    </source>
</evidence>
<dbReference type="SUPFAM" id="SSF46785">
    <property type="entry name" value="Winged helix' DNA-binding domain"/>
    <property type="match status" value="1"/>
</dbReference>
<keyword evidence="3" id="KW-0547">Nucleotide-binding</keyword>
<dbReference type="Pfam" id="PF08279">
    <property type="entry name" value="HTH_11"/>
    <property type="match status" value="1"/>
</dbReference>
<dbReference type="InterPro" id="IPR004143">
    <property type="entry name" value="BPL_LPL_catalytic"/>
</dbReference>
<organism evidence="5 6">
    <name type="scientific">Listeria grayi</name>
    <name type="common">Listeria murrayi</name>
    <dbReference type="NCBI Taxonomy" id="1641"/>
    <lineage>
        <taxon>Bacteria</taxon>
        <taxon>Bacillati</taxon>
        <taxon>Bacillota</taxon>
        <taxon>Bacilli</taxon>
        <taxon>Bacillales</taxon>
        <taxon>Listeriaceae</taxon>
        <taxon>Listeria</taxon>
    </lineage>
</organism>
<dbReference type="GO" id="GO:0003677">
    <property type="term" value="F:DNA binding"/>
    <property type="evidence" value="ECO:0007669"/>
    <property type="project" value="UniProtKB-UniRule"/>
</dbReference>
<evidence type="ECO:0000256" key="3">
    <source>
        <dbReference type="HAMAP-Rule" id="MF_00978"/>
    </source>
</evidence>
<dbReference type="HAMAP" id="MF_00978">
    <property type="entry name" value="Bifunct_BirA"/>
    <property type="match status" value="1"/>
</dbReference>
<protein>
    <recommendedName>
        <fullName evidence="3">Bifunctional ligase/repressor BirA</fullName>
    </recommendedName>
    <alternativeName>
        <fullName evidence="3">Biotin--[acetyl-CoA-carboxylase] ligase</fullName>
        <ecNumber evidence="3">6.3.4.15</ecNumber>
    </alternativeName>
    <alternativeName>
        <fullName evidence="3">Biotin--protein ligase</fullName>
    </alternativeName>
    <alternativeName>
        <fullName evidence="3">Biotin-[acetyl-CoA carboxylase] synthetase</fullName>
    </alternativeName>
</protein>
<dbReference type="GO" id="GO:0005524">
    <property type="term" value="F:ATP binding"/>
    <property type="evidence" value="ECO:0007669"/>
    <property type="project" value="UniProtKB-UniRule"/>
</dbReference>
<dbReference type="GO" id="GO:0009249">
    <property type="term" value="P:protein lipoylation"/>
    <property type="evidence" value="ECO:0007669"/>
    <property type="project" value="UniProtKB-ARBA"/>
</dbReference>
<dbReference type="Gene3D" id="3.30.930.10">
    <property type="entry name" value="Bira Bifunctional Protein, Domain 2"/>
    <property type="match status" value="1"/>
</dbReference>
<dbReference type="CDD" id="cd16442">
    <property type="entry name" value="BPL"/>
    <property type="match status" value="1"/>
</dbReference>
<evidence type="ECO:0000256" key="1">
    <source>
        <dbReference type="ARBA" id="ARBA00022598"/>
    </source>
</evidence>
<feature type="binding site" evidence="3">
    <location>
        <position position="187"/>
    </location>
    <ligand>
        <name>biotin</name>
        <dbReference type="ChEBI" id="CHEBI:57586"/>
    </ligand>
</feature>
<dbReference type="Gene3D" id="1.10.10.10">
    <property type="entry name" value="Winged helix-like DNA-binding domain superfamily/Winged helix DNA-binding domain"/>
    <property type="match status" value="1"/>
</dbReference>
<dbReference type="SUPFAM" id="SSF55681">
    <property type="entry name" value="Class II aaRS and biotin synthetases"/>
    <property type="match status" value="1"/>
</dbReference>
<dbReference type="PROSITE" id="PS51733">
    <property type="entry name" value="BPL_LPL_CATALYTIC"/>
    <property type="match status" value="1"/>
</dbReference>
<feature type="DNA-binding region" description="H-T-H motif" evidence="3">
    <location>
        <begin position="21"/>
        <end position="40"/>
    </location>
</feature>
<dbReference type="Pfam" id="PF03099">
    <property type="entry name" value="BPL_LplA_LipB"/>
    <property type="match status" value="1"/>
</dbReference>